<dbReference type="InterPro" id="IPR012001">
    <property type="entry name" value="Thiamin_PyroP_enz_TPP-bd_dom"/>
</dbReference>
<dbReference type="Proteomes" id="UP001165641">
    <property type="component" value="Unassembled WGS sequence"/>
</dbReference>
<dbReference type="GO" id="GO:0047435">
    <property type="term" value="F:5-guanidino-2-oxopentanoate decarboxylase activity"/>
    <property type="evidence" value="ECO:0007669"/>
    <property type="project" value="UniProtKB-EC"/>
</dbReference>
<dbReference type="PANTHER" id="PTHR18968">
    <property type="entry name" value="THIAMINE PYROPHOSPHATE ENZYMES"/>
    <property type="match status" value="1"/>
</dbReference>
<evidence type="ECO:0000256" key="2">
    <source>
        <dbReference type="ARBA" id="ARBA00023052"/>
    </source>
</evidence>
<feature type="domain" description="Thiamine pyrophosphate enzyme central" evidence="4">
    <location>
        <begin position="195"/>
        <end position="328"/>
    </location>
</feature>
<dbReference type="SUPFAM" id="SSF52518">
    <property type="entry name" value="Thiamin diphosphate-binding fold (THDP-binding)"/>
    <property type="match status" value="2"/>
</dbReference>
<dbReference type="EMBL" id="JAQBIE010000014">
    <property type="protein sequence ID" value="MDB6178285.1"/>
    <property type="molecule type" value="Genomic_DNA"/>
</dbReference>
<dbReference type="Pfam" id="PF00205">
    <property type="entry name" value="TPP_enzyme_M"/>
    <property type="match status" value="1"/>
</dbReference>
<dbReference type="SUPFAM" id="SSF52467">
    <property type="entry name" value="DHS-like NAD/FAD-binding domain"/>
    <property type="match status" value="1"/>
</dbReference>
<dbReference type="NCBIfam" id="NF005712">
    <property type="entry name" value="PRK07524.1"/>
    <property type="match status" value="1"/>
</dbReference>
<evidence type="ECO:0000256" key="1">
    <source>
        <dbReference type="ARBA" id="ARBA00007812"/>
    </source>
</evidence>
<proteinExistence type="inferred from homology"/>
<dbReference type="CDD" id="cd07035">
    <property type="entry name" value="TPP_PYR_POX_like"/>
    <property type="match status" value="1"/>
</dbReference>
<evidence type="ECO:0000256" key="3">
    <source>
        <dbReference type="RuleBase" id="RU362132"/>
    </source>
</evidence>
<evidence type="ECO:0000259" key="5">
    <source>
        <dbReference type="Pfam" id="PF02775"/>
    </source>
</evidence>
<evidence type="ECO:0000259" key="4">
    <source>
        <dbReference type="Pfam" id="PF00205"/>
    </source>
</evidence>
<accession>A0ABT4ZFX9</accession>
<dbReference type="InterPro" id="IPR029035">
    <property type="entry name" value="DHS-like_NAD/FAD-binding_dom"/>
</dbReference>
<dbReference type="EC" id="4.1.1.75" evidence="7"/>
<keyword evidence="7" id="KW-0456">Lyase</keyword>
<dbReference type="Gene3D" id="3.40.50.1220">
    <property type="entry name" value="TPP-binding domain"/>
    <property type="match status" value="1"/>
</dbReference>
<gene>
    <name evidence="7" type="ORF">PAF17_12340</name>
</gene>
<evidence type="ECO:0000313" key="8">
    <source>
        <dbReference type="Proteomes" id="UP001165641"/>
    </source>
</evidence>
<feature type="domain" description="Thiamine pyrophosphate enzyme N-terminal TPP-binding" evidence="6">
    <location>
        <begin position="9"/>
        <end position="125"/>
    </location>
</feature>
<dbReference type="InterPro" id="IPR029061">
    <property type="entry name" value="THDP-binding"/>
</dbReference>
<name>A0ABT4ZFX9_9RHOB</name>
<dbReference type="Pfam" id="PF02775">
    <property type="entry name" value="TPP_enzyme_C"/>
    <property type="match status" value="1"/>
</dbReference>
<dbReference type="RefSeq" id="WP_271889407.1">
    <property type="nucleotide sequence ID" value="NZ_JAQBIE010000014.1"/>
</dbReference>
<evidence type="ECO:0000259" key="6">
    <source>
        <dbReference type="Pfam" id="PF02776"/>
    </source>
</evidence>
<dbReference type="InterPro" id="IPR011766">
    <property type="entry name" value="TPP_enzyme_TPP-bd"/>
</dbReference>
<sequence length="538" mass="56287">MTNSPLRAGPWIHRLLTAYDVDTVFGIPGVHTIPLYDGLSESGLRHITPRHEQGAGFMADGYARISGKPGVCFVITGPGVTNIITPMAQAYAESVPMLVISSVNNRRHMGFGQGQLHELPDQQAIMREVSAFSHTLQSLADLPKVLSRAFAVFNSGRPRPVHIEIPLDLWQETPPQIAVPLRQTSARPSPAGTDIAAAAGALAAAERPVILCGGGAASASDAVRRLAETLDAPVIMTTNARGIMGAGHPLAVPFSPSLAEPRALLADSDAAIAIGTEIGPTDFDMYETGMPELPHPLIRIEIDPVQMVTNAVPDIALLGDAGHAISELTTALAARVRDGAARAKECRDAAFAALDARMRAGLRFLEILHEVAPDMPIIGDSTHPVYAGNLGHDTPAAKLWHNSATGFGTLGYALPAAVGASLARDGSALCLVGDGGLHYSIGELAALAGAQAPVIVLIWNNECYGEIRDAMVADNIAPVGVALASPDFRALAQAYGIDACRVSNETGLRQVLQNAIATARPVVIEIDEAAMLVALGTD</sequence>
<dbReference type="PANTHER" id="PTHR18968:SF13">
    <property type="entry name" value="ACETOLACTATE SYNTHASE CATALYTIC SUBUNIT, MITOCHONDRIAL"/>
    <property type="match status" value="1"/>
</dbReference>
<comment type="caution">
    <text evidence="7">The sequence shown here is derived from an EMBL/GenBank/DDBJ whole genome shotgun (WGS) entry which is preliminary data.</text>
</comment>
<comment type="similarity">
    <text evidence="1 3">Belongs to the TPP enzyme family.</text>
</comment>
<keyword evidence="8" id="KW-1185">Reference proteome</keyword>
<dbReference type="InterPro" id="IPR012000">
    <property type="entry name" value="Thiamin_PyroP_enz_cen_dom"/>
</dbReference>
<dbReference type="InterPro" id="IPR045229">
    <property type="entry name" value="TPP_enz"/>
</dbReference>
<evidence type="ECO:0000313" key="7">
    <source>
        <dbReference type="EMBL" id="MDB6178285.1"/>
    </source>
</evidence>
<dbReference type="Gene3D" id="3.40.50.970">
    <property type="match status" value="2"/>
</dbReference>
<dbReference type="Pfam" id="PF02776">
    <property type="entry name" value="TPP_enzyme_N"/>
    <property type="match status" value="1"/>
</dbReference>
<organism evidence="7 8">
    <name type="scientific">Paracoccus onchidii</name>
    <dbReference type="NCBI Taxonomy" id="3017813"/>
    <lineage>
        <taxon>Bacteria</taxon>
        <taxon>Pseudomonadati</taxon>
        <taxon>Pseudomonadota</taxon>
        <taxon>Alphaproteobacteria</taxon>
        <taxon>Rhodobacterales</taxon>
        <taxon>Paracoccaceae</taxon>
        <taxon>Paracoccus</taxon>
    </lineage>
</organism>
<reference evidence="7" key="1">
    <citation type="submission" date="2022-12" db="EMBL/GenBank/DDBJ databases">
        <title>Paracoccus onchidii sp. nov., isolated from a marine invertebrate from the South China Sea.</title>
        <authorList>
            <person name="Xu S."/>
            <person name="Liu Z."/>
            <person name="Xu Y."/>
        </authorList>
    </citation>
    <scope>NUCLEOTIDE SEQUENCE</scope>
    <source>
        <strain evidence="7">Z330</strain>
    </source>
</reference>
<protein>
    <submittedName>
        <fullName evidence="7">5-guanidino-2-oxopentanoate decarboxylase</fullName>
        <ecNumber evidence="7">4.1.1.75</ecNumber>
    </submittedName>
</protein>
<dbReference type="CDD" id="cd00568">
    <property type="entry name" value="TPP_enzymes"/>
    <property type="match status" value="1"/>
</dbReference>
<feature type="domain" description="Thiamine pyrophosphate enzyme TPP-binding" evidence="5">
    <location>
        <begin position="398"/>
        <end position="526"/>
    </location>
</feature>
<keyword evidence="2 3" id="KW-0786">Thiamine pyrophosphate</keyword>